<feature type="domain" description="GST C-terminal" evidence="2">
    <location>
        <begin position="82"/>
        <end position="206"/>
    </location>
</feature>
<dbReference type="PANTHER" id="PTHR43968">
    <property type="match status" value="1"/>
</dbReference>
<name>A0ABP0LHV9_9DINO</name>
<organism evidence="3 4">
    <name type="scientific">Durusdinium trenchii</name>
    <dbReference type="NCBI Taxonomy" id="1381693"/>
    <lineage>
        <taxon>Eukaryota</taxon>
        <taxon>Sar</taxon>
        <taxon>Alveolata</taxon>
        <taxon>Dinophyceae</taxon>
        <taxon>Suessiales</taxon>
        <taxon>Symbiodiniaceae</taxon>
        <taxon>Durusdinium</taxon>
    </lineage>
</organism>
<dbReference type="InterPro" id="IPR010987">
    <property type="entry name" value="Glutathione-S-Trfase_C-like"/>
</dbReference>
<evidence type="ECO:0000259" key="1">
    <source>
        <dbReference type="PROSITE" id="PS50404"/>
    </source>
</evidence>
<comment type="caution">
    <text evidence="3">The sequence shown here is derived from an EMBL/GenBank/DDBJ whole genome shotgun (WGS) entry which is preliminary data.</text>
</comment>
<gene>
    <name evidence="3" type="ORF">SCF082_LOCUS22568</name>
</gene>
<dbReference type="PROSITE" id="PS50404">
    <property type="entry name" value="GST_NTER"/>
    <property type="match status" value="1"/>
</dbReference>
<dbReference type="EMBL" id="CAXAMM010016224">
    <property type="protein sequence ID" value="CAK9038346.1"/>
    <property type="molecule type" value="Genomic_DNA"/>
</dbReference>
<dbReference type="SUPFAM" id="SSF52833">
    <property type="entry name" value="Thioredoxin-like"/>
    <property type="match status" value="1"/>
</dbReference>
<dbReference type="SFLD" id="SFLDS00019">
    <property type="entry name" value="Glutathione_Transferase_(cytos"/>
    <property type="match status" value="1"/>
</dbReference>
<dbReference type="SUPFAM" id="SSF47616">
    <property type="entry name" value="GST C-terminal domain-like"/>
    <property type="match status" value="1"/>
</dbReference>
<dbReference type="SFLD" id="SFLDG00358">
    <property type="entry name" value="Main_(cytGST)"/>
    <property type="match status" value="1"/>
</dbReference>
<feature type="domain" description="GST N-terminal" evidence="1">
    <location>
        <begin position="1"/>
        <end position="76"/>
    </location>
</feature>
<evidence type="ECO:0000313" key="4">
    <source>
        <dbReference type="Proteomes" id="UP001642464"/>
    </source>
</evidence>
<dbReference type="PROSITE" id="PS50405">
    <property type="entry name" value="GST_CTER"/>
    <property type="match status" value="1"/>
</dbReference>
<dbReference type="InterPro" id="IPR040079">
    <property type="entry name" value="Glutathione_S-Trfase"/>
</dbReference>
<dbReference type="InterPro" id="IPR036282">
    <property type="entry name" value="Glutathione-S-Trfase_C_sf"/>
</dbReference>
<accession>A0ABP0LHV9</accession>
<dbReference type="Proteomes" id="UP001642464">
    <property type="component" value="Unassembled WGS sequence"/>
</dbReference>
<dbReference type="InterPro" id="IPR004045">
    <property type="entry name" value="Glutathione_S-Trfase_N"/>
</dbReference>
<dbReference type="Gene3D" id="3.40.30.10">
    <property type="entry name" value="Glutaredoxin"/>
    <property type="match status" value="1"/>
</dbReference>
<keyword evidence="4" id="KW-1185">Reference proteome</keyword>
<dbReference type="Pfam" id="PF13410">
    <property type="entry name" value="GST_C_2"/>
    <property type="match status" value="1"/>
</dbReference>
<dbReference type="PANTHER" id="PTHR43968:SF6">
    <property type="entry name" value="GLUTATHIONE S-TRANSFERASE OMEGA"/>
    <property type="match status" value="1"/>
</dbReference>
<sequence length="219" mass="25648">MDMCPYAQRTWIVLEEKGIPYSRRVINLKNKTEVDWYKEHVNPLGKVPAIRDTDGTILYESEIINEYLQQKFTCGPSLMPEDAAGCAKVRLWNHHLNTKLAPAHFTFLMNKNQSADADKQRALEEALQYYEDNLEGPYLAGEFSLAEASALPFFERLTFSCRRFKDYEIPKDMTRLQKWLDKAMRHSSFQATKRPEDKLEEVYRMFLSVDYKFGGLNRN</sequence>
<dbReference type="Pfam" id="PF13409">
    <property type="entry name" value="GST_N_2"/>
    <property type="match status" value="1"/>
</dbReference>
<proteinExistence type="predicted"/>
<reference evidence="3 4" key="1">
    <citation type="submission" date="2024-02" db="EMBL/GenBank/DDBJ databases">
        <authorList>
            <person name="Chen Y."/>
            <person name="Shah S."/>
            <person name="Dougan E. K."/>
            <person name="Thang M."/>
            <person name="Chan C."/>
        </authorList>
    </citation>
    <scope>NUCLEOTIDE SEQUENCE [LARGE SCALE GENOMIC DNA]</scope>
</reference>
<evidence type="ECO:0000259" key="2">
    <source>
        <dbReference type="PROSITE" id="PS50405"/>
    </source>
</evidence>
<dbReference type="Gene3D" id="1.20.1050.10">
    <property type="match status" value="1"/>
</dbReference>
<evidence type="ECO:0000313" key="3">
    <source>
        <dbReference type="EMBL" id="CAK9038346.1"/>
    </source>
</evidence>
<dbReference type="InterPro" id="IPR050983">
    <property type="entry name" value="GST_Omega/HSP26"/>
</dbReference>
<dbReference type="InterPro" id="IPR036249">
    <property type="entry name" value="Thioredoxin-like_sf"/>
</dbReference>
<protein>
    <submittedName>
        <fullName evidence="3">Cytosolic (GSH-dependent dehydroascorbate reductase 1) (OsDHAR1) (Glutathione-dependent dehydroascorbate reductase 1)</fullName>
    </submittedName>
</protein>